<dbReference type="Proteomes" id="UP001524501">
    <property type="component" value="Unassembled WGS sequence"/>
</dbReference>
<keyword evidence="1" id="KW-1133">Transmembrane helix</keyword>
<feature type="transmembrane region" description="Helical" evidence="1">
    <location>
        <begin position="361"/>
        <end position="381"/>
    </location>
</feature>
<feature type="transmembrane region" description="Helical" evidence="1">
    <location>
        <begin position="291"/>
        <end position="311"/>
    </location>
</feature>
<feature type="transmembrane region" description="Helical" evidence="1">
    <location>
        <begin position="125"/>
        <end position="143"/>
    </location>
</feature>
<feature type="transmembrane region" description="Helical" evidence="1">
    <location>
        <begin position="248"/>
        <end position="271"/>
    </location>
</feature>
<feature type="transmembrane region" description="Helical" evidence="1">
    <location>
        <begin position="323"/>
        <end position="349"/>
    </location>
</feature>
<gene>
    <name evidence="2" type="ORF">NOF53_02460</name>
</gene>
<dbReference type="EMBL" id="JANFQF010000001">
    <property type="protein sequence ID" value="MCQ4118049.1"/>
    <property type="molecule type" value="Genomic_DNA"/>
</dbReference>
<comment type="caution">
    <text evidence="2">The sequence shown here is derived from an EMBL/GenBank/DDBJ whole genome shotgun (WGS) entry which is preliminary data.</text>
</comment>
<evidence type="ECO:0000313" key="3">
    <source>
        <dbReference type="Proteomes" id="UP001524501"/>
    </source>
</evidence>
<dbReference type="InterPro" id="IPR025291">
    <property type="entry name" value="DUF4153"/>
</dbReference>
<reference evidence="2 3" key="1">
    <citation type="submission" date="2022-07" db="EMBL/GenBank/DDBJ databases">
        <title>Degradation activity of malathion, p-nitrophenol and potential low-temperature adaptation strategy of Rhodococcus sp. FXJ9.536.</title>
        <authorList>
            <person name="Huang J."/>
            <person name="Huang Y."/>
        </authorList>
    </citation>
    <scope>NUCLEOTIDE SEQUENCE [LARGE SCALE GENOMIC DNA]</scope>
    <source>
        <strain evidence="2 3">FXJ9.536</strain>
    </source>
</reference>
<protein>
    <submittedName>
        <fullName evidence="2">DUF4173 domain-containing protein</fullName>
    </submittedName>
</protein>
<organism evidence="2 3">
    <name type="scientific">Rhodococcus tibetensis</name>
    <dbReference type="NCBI Taxonomy" id="2965064"/>
    <lineage>
        <taxon>Bacteria</taxon>
        <taxon>Bacillati</taxon>
        <taxon>Actinomycetota</taxon>
        <taxon>Actinomycetes</taxon>
        <taxon>Mycobacteriales</taxon>
        <taxon>Nocardiaceae</taxon>
        <taxon>Rhodococcus</taxon>
    </lineage>
</organism>
<feature type="transmembrane region" description="Helical" evidence="1">
    <location>
        <begin position="205"/>
        <end position="227"/>
    </location>
</feature>
<accession>A0ABT1Q731</accession>
<keyword evidence="1" id="KW-0812">Transmembrane</keyword>
<feature type="transmembrane region" description="Helical" evidence="1">
    <location>
        <begin position="53"/>
        <end position="71"/>
    </location>
</feature>
<proteinExistence type="predicted"/>
<dbReference type="Pfam" id="PF13687">
    <property type="entry name" value="DUF4153"/>
    <property type="match status" value="1"/>
</dbReference>
<name>A0ABT1Q731_9NOCA</name>
<evidence type="ECO:0000256" key="1">
    <source>
        <dbReference type="SAM" id="Phobius"/>
    </source>
</evidence>
<feature type="transmembrane region" description="Helical" evidence="1">
    <location>
        <begin position="388"/>
        <end position="407"/>
    </location>
</feature>
<keyword evidence="1" id="KW-0472">Membrane</keyword>
<dbReference type="RefSeq" id="WP_255965368.1">
    <property type="nucleotide sequence ID" value="NZ_JANFQF010000001.1"/>
</dbReference>
<evidence type="ECO:0000313" key="2">
    <source>
        <dbReference type="EMBL" id="MCQ4118049.1"/>
    </source>
</evidence>
<feature type="transmembrane region" description="Helical" evidence="1">
    <location>
        <begin position="83"/>
        <end position="113"/>
    </location>
</feature>
<feature type="transmembrane region" description="Helical" evidence="1">
    <location>
        <begin position="29"/>
        <end position="47"/>
    </location>
</feature>
<feature type="transmembrane region" description="Helical" evidence="1">
    <location>
        <begin position="164"/>
        <end position="185"/>
    </location>
</feature>
<sequence length="495" mass="53570">MTIAPAQPVRPMRTRSWPRGVWRRDRTSIAPRAIVLAAVGAGLVAALTLQITVVGLGYVLTGSAVAVAVFATRRVRPTATQAVAIVTAIALLAVLSVRGAGWLAVVCVALSWVVGSFAVVGGRTWTGLASGSFALWFTPLRVIRWTRRGASRWHSAERVSLLRVFGVAVVSAVLLLVFGALFASADAKFAELLEQATPSVQVSNPLGRIALGVLVCGGTLGAAYLLRRTPRVDALAPGPGRPVARWEWAFPLAMLDVLFLGFVAVQLRVLFGGNRHVLTTDDLTYAEYARQGFWQLLAVTGLTLLVIAVAIRKAARRDTLDRTLVRVLLGLLCVLTLIIVASAVARMSLYESHYGYTQLRLLVLVTELWLGLVFVLLIVAGLRLSGRWLPGAVLGSAVCAVLLLAAVDPDAYIAHRNVERFEQTGRIDVSYLRSLSVDAVPALNRLPEPERSCALYRLQREVAEEAEWYEYNAARNRARDLLSEGPVGKCERVAS</sequence>
<keyword evidence="3" id="KW-1185">Reference proteome</keyword>